<protein>
    <recommendedName>
        <fullName evidence="4">Transposase</fullName>
    </recommendedName>
</protein>
<accession>A0ABW7HZ56</accession>
<keyword evidence="3" id="KW-1185">Reference proteome</keyword>
<gene>
    <name evidence="2" type="ORF">ACG5V6_22850</name>
</gene>
<dbReference type="EMBL" id="JBIHMK010000111">
    <property type="protein sequence ID" value="MFH0251043.1"/>
    <property type="molecule type" value="Genomic_DNA"/>
</dbReference>
<reference evidence="2 3" key="1">
    <citation type="submission" date="2024-10" db="EMBL/GenBank/DDBJ databases">
        <authorList>
            <person name="Cho J.-C."/>
        </authorList>
    </citation>
    <scope>NUCLEOTIDE SEQUENCE [LARGE SCALE GENOMIC DNA]</scope>
    <source>
        <strain evidence="2 3">KCTC29696</strain>
    </source>
</reference>
<feature type="region of interest" description="Disordered" evidence="1">
    <location>
        <begin position="102"/>
        <end position="124"/>
    </location>
</feature>
<evidence type="ECO:0000313" key="3">
    <source>
        <dbReference type="Proteomes" id="UP001607069"/>
    </source>
</evidence>
<evidence type="ECO:0008006" key="4">
    <source>
        <dbReference type="Google" id="ProtNLM"/>
    </source>
</evidence>
<evidence type="ECO:0000256" key="1">
    <source>
        <dbReference type="SAM" id="MobiDB-lite"/>
    </source>
</evidence>
<proteinExistence type="predicted"/>
<name>A0ABW7HZ56_9ACTN</name>
<dbReference type="Proteomes" id="UP001607069">
    <property type="component" value="Unassembled WGS sequence"/>
</dbReference>
<dbReference type="RefSeq" id="WP_279948469.1">
    <property type="nucleotide sequence ID" value="NZ_BAABEN010000003.1"/>
</dbReference>
<organism evidence="2 3">
    <name type="scientific">Streptomyces chitinivorans</name>
    <dbReference type="NCBI Taxonomy" id="1257027"/>
    <lineage>
        <taxon>Bacteria</taxon>
        <taxon>Bacillati</taxon>
        <taxon>Actinomycetota</taxon>
        <taxon>Actinomycetes</taxon>
        <taxon>Kitasatosporales</taxon>
        <taxon>Streptomycetaceae</taxon>
        <taxon>Streptomyces</taxon>
    </lineage>
</organism>
<evidence type="ECO:0000313" key="2">
    <source>
        <dbReference type="EMBL" id="MFH0251043.1"/>
    </source>
</evidence>
<sequence length="124" mass="13941">MHSARPTLRCLREDLGLPLPPVTVPLDETDHPIVAKAAEQFADEETKHERIRAVDDQVFFKVKVERRRGAVWMDADLPWLVAAGRREDGSGSDFYAALEAEDRASRARHDTRPRISAPVRGGSR</sequence>
<feature type="compositionally biased region" description="Basic and acidic residues" evidence="1">
    <location>
        <begin position="102"/>
        <end position="113"/>
    </location>
</feature>
<comment type="caution">
    <text evidence="2">The sequence shown here is derived from an EMBL/GenBank/DDBJ whole genome shotgun (WGS) entry which is preliminary data.</text>
</comment>